<evidence type="ECO:0000313" key="8">
    <source>
        <dbReference type="EMBL" id="KAH7265868.1"/>
    </source>
</evidence>
<dbReference type="Gene3D" id="1.20.1250.20">
    <property type="entry name" value="MFS general substrate transporter like domains"/>
    <property type="match status" value="1"/>
</dbReference>
<dbReference type="GO" id="GO:0016020">
    <property type="term" value="C:membrane"/>
    <property type="evidence" value="ECO:0007669"/>
    <property type="project" value="UniProtKB-SubCell"/>
</dbReference>
<sequence>MSSRAEQSRDDDLSADADVESNSGYDNDVAPSEGSPLLSNDLPRDLVPSKGFQRRVLLMCLVSLFIVEVSEFITDPPQQKIIEDIICRGYYPDHVLQIKDQRCKDNHVQKTLAMVRGWHLAFGMAVPILPQFPFGIIADKYGRRPVLFLSLLGDLLQTAWVMMVLYFPDVFSIWAIIPGSLFFLIGGGGPMAGAMVWTIVADVVPTAERTGVFFRLFAASLLFNVMVNPISAWLLNYDPWLSMWIGLGFLIAGTLSVLLIPETLRFRQKADNRRRHGPGHEDDAEPEEHGHGVSLSKHSVLKQAWFTVKNDMQHVRRFIFASKTVIMLILTVATYLPIRVAYNGILLQYMTKRFNWEWSTATYISTVGVLSTVICLLVVLPIASHLLNGTSRFRSRPVNRDLVLARISLVFVSFGGLLMAFSGGPWLFIISLVITSFGHGFNALCRAVLNAVVEPHTIATLNTTITLIEMIMGLVAAPATSWLFSRGMDLGGAWMGLPFLAITGLSVGVCVMMFTVRVPHGVAQAHSD</sequence>
<keyword evidence="3 7" id="KW-1133">Transmembrane helix</keyword>
<feature type="transmembrane region" description="Helical" evidence="7">
    <location>
        <begin position="427"/>
        <end position="449"/>
    </location>
</feature>
<dbReference type="CDD" id="cd06174">
    <property type="entry name" value="MFS"/>
    <property type="match status" value="1"/>
</dbReference>
<evidence type="ECO:0000256" key="6">
    <source>
        <dbReference type="SAM" id="MobiDB-lite"/>
    </source>
</evidence>
<dbReference type="SUPFAM" id="SSF103473">
    <property type="entry name" value="MFS general substrate transporter"/>
    <property type="match status" value="1"/>
</dbReference>
<dbReference type="Pfam" id="PF07690">
    <property type="entry name" value="MFS_1"/>
    <property type="match status" value="1"/>
</dbReference>
<keyword evidence="5" id="KW-0325">Glycoprotein</keyword>
<feature type="transmembrane region" description="Helical" evidence="7">
    <location>
        <begin position="318"/>
        <end position="338"/>
    </location>
</feature>
<proteinExistence type="predicted"/>
<evidence type="ECO:0000313" key="9">
    <source>
        <dbReference type="Proteomes" id="UP000736672"/>
    </source>
</evidence>
<feature type="compositionally biased region" description="Basic and acidic residues" evidence="6">
    <location>
        <begin position="1"/>
        <end position="12"/>
    </location>
</feature>
<feature type="transmembrane region" description="Helical" evidence="7">
    <location>
        <begin position="461"/>
        <end position="484"/>
    </location>
</feature>
<evidence type="ECO:0000256" key="3">
    <source>
        <dbReference type="ARBA" id="ARBA00022989"/>
    </source>
</evidence>
<evidence type="ECO:0000256" key="7">
    <source>
        <dbReference type="SAM" id="Phobius"/>
    </source>
</evidence>
<keyword evidence="9" id="KW-1185">Reference proteome</keyword>
<dbReference type="PANTHER" id="PTHR23507:SF1">
    <property type="entry name" value="FI18259P1-RELATED"/>
    <property type="match status" value="1"/>
</dbReference>
<dbReference type="AlphaFoldDB" id="A0A9P9HZ61"/>
<reference evidence="8" key="1">
    <citation type="journal article" date="2021" name="Nat. Commun.">
        <title>Genetic determinants of endophytism in the Arabidopsis root mycobiome.</title>
        <authorList>
            <person name="Mesny F."/>
            <person name="Miyauchi S."/>
            <person name="Thiergart T."/>
            <person name="Pickel B."/>
            <person name="Atanasova L."/>
            <person name="Karlsson M."/>
            <person name="Huettel B."/>
            <person name="Barry K.W."/>
            <person name="Haridas S."/>
            <person name="Chen C."/>
            <person name="Bauer D."/>
            <person name="Andreopoulos W."/>
            <person name="Pangilinan J."/>
            <person name="LaButti K."/>
            <person name="Riley R."/>
            <person name="Lipzen A."/>
            <person name="Clum A."/>
            <person name="Drula E."/>
            <person name="Henrissat B."/>
            <person name="Kohler A."/>
            <person name="Grigoriev I.V."/>
            <person name="Martin F.M."/>
            <person name="Hacquard S."/>
        </authorList>
    </citation>
    <scope>NUCLEOTIDE SEQUENCE</scope>
    <source>
        <strain evidence="8">FSSC 5 MPI-SDFR-AT-0091</strain>
    </source>
</reference>
<comment type="subcellular location">
    <subcellularLocation>
        <location evidence="1">Membrane</location>
        <topology evidence="1">Multi-pass membrane protein</topology>
    </subcellularLocation>
</comment>
<gene>
    <name evidence="8" type="ORF">B0J15DRAFT_442327</name>
</gene>
<evidence type="ECO:0000256" key="4">
    <source>
        <dbReference type="ARBA" id="ARBA00023136"/>
    </source>
</evidence>
<dbReference type="InterPro" id="IPR036259">
    <property type="entry name" value="MFS_trans_sf"/>
</dbReference>
<dbReference type="Proteomes" id="UP000736672">
    <property type="component" value="Unassembled WGS sequence"/>
</dbReference>
<evidence type="ECO:0000256" key="5">
    <source>
        <dbReference type="ARBA" id="ARBA00023180"/>
    </source>
</evidence>
<feature type="region of interest" description="Disordered" evidence="6">
    <location>
        <begin position="1"/>
        <end position="41"/>
    </location>
</feature>
<dbReference type="GO" id="GO:0022857">
    <property type="term" value="F:transmembrane transporter activity"/>
    <property type="evidence" value="ECO:0007669"/>
    <property type="project" value="InterPro"/>
</dbReference>
<feature type="region of interest" description="Disordered" evidence="6">
    <location>
        <begin position="271"/>
        <end position="291"/>
    </location>
</feature>
<evidence type="ECO:0000256" key="1">
    <source>
        <dbReference type="ARBA" id="ARBA00004141"/>
    </source>
</evidence>
<dbReference type="PANTHER" id="PTHR23507">
    <property type="entry name" value="ZGC:174356"/>
    <property type="match status" value="1"/>
</dbReference>
<dbReference type="InterPro" id="IPR011701">
    <property type="entry name" value="MFS"/>
</dbReference>
<evidence type="ECO:0000256" key="2">
    <source>
        <dbReference type="ARBA" id="ARBA00022692"/>
    </source>
</evidence>
<feature type="transmembrane region" description="Helical" evidence="7">
    <location>
        <begin position="496"/>
        <end position="516"/>
    </location>
</feature>
<name>A0A9P9HZ61_FUSSL</name>
<dbReference type="OrthoDB" id="194139at2759"/>
<organism evidence="8 9">
    <name type="scientific">Fusarium solani</name>
    <name type="common">Filamentous fungus</name>
    <dbReference type="NCBI Taxonomy" id="169388"/>
    <lineage>
        <taxon>Eukaryota</taxon>
        <taxon>Fungi</taxon>
        <taxon>Dikarya</taxon>
        <taxon>Ascomycota</taxon>
        <taxon>Pezizomycotina</taxon>
        <taxon>Sordariomycetes</taxon>
        <taxon>Hypocreomycetidae</taxon>
        <taxon>Hypocreales</taxon>
        <taxon>Nectriaceae</taxon>
        <taxon>Fusarium</taxon>
        <taxon>Fusarium solani species complex</taxon>
    </lineage>
</organism>
<feature type="transmembrane region" description="Helical" evidence="7">
    <location>
        <begin position="241"/>
        <end position="260"/>
    </location>
</feature>
<feature type="transmembrane region" description="Helical" evidence="7">
    <location>
        <begin position="212"/>
        <end position="235"/>
    </location>
</feature>
<feature type="transmembrane region" description="Helical" evidence="7">
    <location>
        <begin position="403"/>
        <end position="421"/>
    </location>
</feature>
<feature type="transmembrane region" description="Helical" evidence="7">
    <location>
        <begin position="173"/>
        <end position="200"/>
    </location>
</feature>
<dbReference type="EMBL" id="JAGTJS010000006">
    <property type="protein sequence ID" value="KAH7265868.1"/>
    <property type="molecule type" value="Genomic_DNA"/>
</dbReference>
<feature type="transmembrane region" description="Helical" evidence="7">
    <location>
        <begin position="145"/>
        <end position="167"/>
    </location>
</feature>
<comment type="caution">
    <text evidence="8">The sequence shown here is derived from an EMBL/GenBank/DDBJ whole genome shotgun (WGS) entry which is preliminary data.</text>
</comment>
<keyword evidence="4 7" id="KW-0472">Membrane</keyword>
<feature type="transmembrane region" description="Helical" evidence="7">
    <location>
        <begin position="358"/>
        <end position="382"/>
    </location>
</feature>
<accession>A0A9P9HZ61</accession>
<protein>
    <submittedName>
        <fullName evidence="8">Major facilitator superfamily domain-containing protein</fullName>
    </submittedName>
</protein>
<keyword evidence="2 7" id="KW-0812">Transmembrane</keyword>